<accession>A0A1I7WEV2</accession>
<dbReference type="WBParaSite" id="Hba_03500">
    <property type="protein sequence ID" value="Hba_03500"/>
    <property type="gene ID" value="Hba_03500"/>
</dbReference>
<keyword evidence="1" id="KW-1185">Reference proteome</keyword>
<proteinExistence type="predicted"/>
<organism evidence="1 2">
    <name type="scientific">Heterorhabditis bacteriophora</name>
    <name type="common">Entomopathogenic nematode worm</name>
    <dbReference type="NCBI Taxonomy" id="37862"/>
    <lineage>
        <taxon>Eukaryota</taxon>
        <taxon>Metazoa</taxon>
        <taxon>Ecdysozoa</taxon>
        <taxon>Nematoda</taxon>
        <taxon>Chromadorea</taxon>
        <taxon>Rhabditida</taxon>
        <taxon>Rhabditina</taxon>
        <taxon>Rhabditomorpha</taxon>
        <taxon>Strongyloidea</taxon>
        <taxon>Heterorhabditidae</taxon>
        <taxon>Heterorhabditis</taxon>
    </lineage>
</organism>
<sequence>MLTSSGRRLSRYAVSPRPRMRNYTLGNMPPPPAVNIRTHDMISPQERSFYFHFIIQILIVKMLFLEAAERGDKPTLQDCLLTPKNIIHFCRKRVVDLLLRHPDIRIGNALLCAIREVNQVTMIIEIEITEYIIFN</sequence>
<dbReference type="AlphaFoldDB" id="A0A1I7WEV2"/>
<evidence type="ECO:0000313" key="2">
    <source>
        <dbReference type="WBParaSite" id="Hba_03500"/>
    </source>
</evidence>
<evidence type="ECO:0000313" key="1">
    <source>
        <dbReference type="Proteomes" id="UP000095283"/>
    </source>
</evidence>
<protein>
    <submittedName>
        <fullName evidence="2">Ankyrin repeat protein</fullName>
    </submittedName>
</protein>
<name>A0A1I7WEV2_HETBA</name>
<dbReference type="Proteomes" id="UP000095283">
    <property type="component" value="Unplaced"/>
</dbReference>
<reference evidence="2" key="1">
    <citation type="submission" date="2016-11" db="UniProtKB">
        <authorList>
            <consortium name="WormBaseParasite"/>
        </authorList>
    </citation>
    <scope>IDENTIFICATION</scope>
</reference>